<reference evidence="2 3" key="1">
    <citation type="journal article" date="2014" name="Agronomy (Basel)">
        <title>A Draft Genome Sequence for Ensete ventricosum, the Drought-Tolerant Tree Against Hunger.</title>
        <authorList>
            <person name="Harrison J."/>
            <person name="Moore K.A."/>
            <person name="Paszkiewicz K."/>
            <person name="Jones T."/>
            <person name="Grant M."/>
            <person name="Ambacheew D."/>
            <person name="Muzemil S."/>
            <person name="Studholme D.J."/>
        </authorList>
    </citation>
    <scope>NUCLEOTIDE SEQUENCE [LARGE SCALE GENOMIC DNA]</scope>
</reference>
<gene>
    <name evidence="2" type="ORF">B296_00046556</name>
</gene>
<dbReference type="Proteomes" id="UP000287651">
    <property type="component" value="Unassembled WGS sequence"/>
</dbReference>
<evidence type="ECO:0000256" key="1">
    <source>
        <dbReference type="SAM" id="MobiDB-lite"/>
    </source>
</evidence>
<dbReference type="AlphaFoldDB" id="A0A426YEA3"/>
<protein>
    <submittedName>
        <fullName evidence="2">Uncharacterized protein</fullName>
    </submittedName>
</protein>
<proteinExistence type="predicted"/>
<comment type="caution">
    <text evidence="2">The sequence shown here is derived from an EMBL/GenBank/DDBJ whole genome shotgun (WGS) entry which is preliminary data.</text>
</comment>
<name>A0A426YEA3_ENSVE</name>
<sequence length="159" mass="17052">MQDVEEQVTRSTYIKMLRGKSMERNLSAKVRTDFNELRSSSKMSTRDAGAVRWMSCFAPSAASKFLAAMMTCAPRSAKTLAVSVPIPLAPPGLVREVVQRMDGPVTMTVRLEASMPAVTCSAVEADPNPLGPGSPVTSLKSPILPAPPKEGGSYAARRR</sequence>
<accession>A0A426YEA3</accession>
<organism evidence="2 3">
    <name type="scientific">Ensete ventricosum</name>
    <name type="common">Abyssinian banana</name>
    <name type="synonym">Musa ensete</name>
    <dbReference type="NCBI Taxonomy" id="4639"/>
    <lineage>
        <taxon>Eukaryota</taxon>
        <taxon>Viridiplantae</taxon>
        <taxon>Streptophyta</taxon>
        <taxon>Embryophyta</taxon>
        <taxon>Tracheophyta</taxon>
        <taxon>Spermatophyta</taxon>
        <taxon>Magnoliopsida</taxon>
        <taxon>Liliopsida</taxon>
        <taxon>Zingiberales</taxon>
        <taxon>Musaceae</taxon>
        <taxon>Ensete</taxon>
    </lineage>
</organism>
<evidence type="ECO:0000313" key="3">
    <source>
        <dbReference type="Proteomes" id="UP000287651"/>
    </source>
</evidence>
<evidence type="ECO:0000313" key="2">
    <source>
        <dbReference type="EMBL" id="RRT50065.1"/>
    </source>
</evidence>
<feature type="region of interest" description="Disordered" evidence="1">
    <location>
        <begin position="124"/>
        <end position="159"/>
    </location>
</feature>
<dbReference type="EMBL" id="AMZH03012973">
    <property type="protein sequence ID" value="RRT50065.1"/>
    <property type="molecule type" value="Genomic_DNA"/>
</dbReference>